<evidence type="ECO:0000256" key="9">
    <source>
        <dbReference type="SAM" id="SignalP"/>
    </source>
</evidence>
<dbReference type="InterPro" id="IPR036909">
    <property type="entry name" value="Cyt_c-like_dom_sf"/>
</dbReference>
<evidence type="ECO:0000256" key="8">
    <source>
        <dbReference type="PROSITE-ProRule" id="PRU00433"/>
    </source>
</evidence>
<feature type="signal peptide" evidence="9">
    <location>
        <begin position="1"/>
        <end position="19"/>
    </location>
</feature>
<evidence type="ECO:0000256" key="6">
    <source>
        <dbReference type="ARBA" id="ARBA00022982"/>
    </source>
</evidence>
<keyword evidence="3 8" id="KW-0349">Heme</keyword>
<evidence type="ECO:0000256" key="3">
    <source>
        <dbReference type="ARBA" id="ARBA00022617"/>
    </source>
</evidence>
<keyword evidence="6" id="KW-0249">Electron transport</keyword>
<keyword evidence="5 8" id="KW-0479">Metal-binding</keyword>
<dbReference type="Proteomes" id="UP001218412">
    <property type="component" value="Chromosome"/>
</dbReference>
<protein>
    <submittedName>
        <fullName evidence="11">Cytochrome c</fullName>
    </submittedName>
</protein>
<keyword evidence="4" id="KW-0679">Respiratory chain</keyword>
<dbReference type="InterPro" id="IPR051459">
    <property type="entry name" value="Cytochrome_c-type_DH"/>
</dbReference>
<evidence type="ECO:0000313" key="12">
    <source>
        <dbReference type="Proteomes" id="UP001218412"/>
    </source>
</evidence>
<evidence type="ECO:0000256" key="4">
    <source>
        <dbReference type="ARBA" id="ARBA00022660"/>
    </source>
</evidence>
<dbReference type="PRINTS" id="PR00605">
    <property type="entry name" value="CYTCHROMECIC"/>
</dbReference>
<dbReference type="Gene3D" id="1.10.760.10">
    <property type="entry name" value="Cytochrome c-like domain"/>
    <property type="match status" value="1"/>
</dbReference>
<reference evidence="11 12" key="1">
    <citation type="submission" date="2021-01" db="EMBL/GenBank/DDBJ databases">
        <title>Biogeographic distribution of Paracoccus.</title>
        <authorList>
            <person name="Hollensteiner J."/>
            <person name="Leineberger J."/>
            <person name="Brinkhoff T."/>
            <person name="Daniel R."/>
        </authorList>
    </citation>
    <scope>NUCLEOTIDE SEQUENCE [LARGE SCALE GENOMIC DNA]</scope>
    <source>
        <strain evidence="11 12">LMG25392</strain>
    </source>
</reference>
<keyword evidence="2" id="KW-0813">Transport</keyword>
<evidence type="ECO:0000256" key="5">
    <source>
        <dbReference type="ARBA" id="ARBA00022723"/>
    </source>
</evidence>
<dbReference type="PANTHER" id="PTHR35008">
    <property type="entry name" value="BLL4482 PROTEIN-RELATED"/>
    <property type="match status" value="1"/>
</dbReference>
<comment type="cofactor">
    <cofactor evidence="1">
        <name>heme c</name>
        <dbReference type="ChEBI" id="CHEBI:61717"/>
    </cofactor>
</comment>
<keyword evidence="12" id="KW-1185">Reference proteome</keyword>
<keyword evidence="7 8" id="KW-0408">Iron</keyword>
<evidence type="ECO:0000256" key="2">
    <source>
        <dbReference type="ARBA" id="ARBA00022448"/>
    </source>
</evidence>
<evidence type="ECO:0000259" key="10">
    <source>
        <dbReference type="PROSITE" id="PS51007"/>
    </source>
</evidence>
<sequence length="158" mass="16565">MKNILITTAILFAAGPVAAQSTDVEVTARPQERAISALADEQSFGPEGYSSTDGETLYQTLCAGCHMADGSGAVGAGEYPALKENPNLEFAAYPVMLIVNGQAAMPGFGSFLNDEQVVAVTSYIQTHLGNDYTPDATVEDVAITRPVDPADPNTAEHE</sequence>
<dbReference type="EMBL" id="CP067134">
    <property type="protein sequence ID" value="WCR10325.1"/>
    <property type="molecule type" value="Genomic_DNA"/>
</dbReference>
<dbReference type="InterPro" id="IPR008168">
    <property type="entry name" value="Cyt_C_IC"/>
</dbReference>
<dbReference type="RefSeq" id="WP_272858384.1">
    <property type="nucleotide sequence ID" value="NZ_CP067134.1"/>
</dbReference>
<proteinExistence type="predicted"/>
<dbReference type="InterPro" id="IPR009056">
    <property type="entry name" value="Cyt_c-like_dom"/>
</dbReference>
<keyword evidence="9" id="KW-0732">Signal</keyword>
<feature type="domain" description="Cytochrome c" evidence="10">
    <location>
        <begin position="49"/>
        <end position="128"/>
    </location>
</feature>
<evidence type="ECO:0000313" key="11">
    <source>
        <dbReference type="EMBL" id="WCR10325.1"/>
    </source>
</evidence>
<dbReference type="PANTHER" id="PTHR35008:SF9">
    <property type="entry name" value="CYTOCHROME C DOMAIN-CONTAINING PROTEIN"/>
    <property type="match status" value="1"/>
</dbReference>
<feature type="chain" id="PRO_5046330125" evidence="9">
    <location>
        <begin position="20"/>
        <end position="158"/>
    </location>
</feature>
<organism evidence="11 12">
    <name type="scientific">Paracoccus stylophorae</name>
    <dbReference type="NCBI Taxonomy" id="659350"/>
    <lineage>
        <taxon>Bacteria</taxon>
        <taxon>Pseudomonadati</taxon>
        <taxon>Pseudomonadota</taxon>
        <taxon>Alphaproteobacteria</taxon>
        <taxon>Rhodobacterales</taxon>
        <taxon>Paracoccaceae</taxon>
        <taxon>Paracoccus</taxon>
    </lineage>
</organism>
<dbReference type="SUPFAM" id="SSF46626">
    <property type="entry name" value="Cytochrome c"/>
    <property type="match status" value="1"/>
</dbReference>
<name>A0ABY7STI4_9RHOB</name>
<dbReference type="PROSITE" id="PS51007">
    <property type="entry name" value="CYTC"/>
    <property type="match status" value="1"/>
</dbReference>
<evidence type="ECO:0000256" key="1">
    <source>
        <dbReference type="ARBA" id="ARBA00001926"/>
    </source>
</evidence>
<evidence type="ECO:0000256" key="7">
    <source>
        <dbReference type="ARBA" id="ARBA00023004"/>
    </source>
</evidence>
<dbReference type="Pfam" id="PF13442">
    <property type="entry name" value="Cytochrome_CBB3"/>
    <property type="match status" value="1"/>
</dbReference>
<accession>A0ABY7STI4</accession>
<gene>
    <name evidence="11" type="ORF">JHW45_14855</name>
</gene>